<gene>
    <name evidence="6" type="ORF">GAZ06_00465</name>
    <name evidence="5" type="ORF">GAZ09_00465</name>
</gene>
<dbReference type="GO" id="GO:0008967">
    <property type="term" value="F:phosphoglycolate phosphatase activity"/>
    <property type="evidence" value="ECO:0007669"/>
    <property type="project" value="UniProtKB-EC"/>
</dbReference>
<dbReference type="PANTHER" id="PTHR43434:SF1">
    <property type="entry name" value="PHOSPHOGLYCOLATE PHOSPHATASE"/>
    <property type="match status" value="1"/>
</dbReference>
<comment type="similarity">
    <text evidence="3">Belongs to the HAD-like hydrolase superfamily. CbbY/CbbZ/Gph/YieH family.</text>
</comment>
<proteinExistence type="inferred from homology"/>
<reference evidence="7 8" key="1">
    <citation type="journal article" date="2019" name="Nat. Med.">
        <title>A library of human gut bacterial isolates paired with longitudinal multiomics data enables mechanistic microbiome research.</title>
        <authorList>
            <person name="Poyet M."/>
            <person name="Groussin M."/>
            <person name="Gibbons S.M."/>
            <person name="Avila-Pacheco J."/>
            <person name="Jiang X."/>
            <person name="Kearney S.M."/>
            <person name="Perrotta A.R."/>
            <person name="Berdy B."/>
            <person name="Zhao S."/>
            <person name="Lieberman T.D."/>
            <person name="Swanson P.K."/>
            <person name="Smith M."/>
            <person name="Roesemann S."/>
            <person name="Alexander J.E."/>
            <person name="Rich S.A."/>
            <person name="Livny J."/>
            <person name="Vlamakis H."/>
            <person name="Clish C."/>
            <person name="Bullock K."/>
            <person name="Deik A."/>
            <person name="Scott J."/>
            <person name="Pierce K.A."/>
            <person name="Xavier R.J."/>
            <person name="Alm E.J."/>
        </authorList>
    </citation>
    <scope>NUCLEOTIDE SEQUENCE [LARGE SCALE GENOMIC DNA]</scope>
    <source>
        <strain evidence="6 7">BIOML-A140</strain>
        <strain evidence="5 8">BIOML-A141</strain>
    </source>
</reference>
<dbReference type="AlphaFoldDB" id="A0A6I0ZKN5"/>
<dbReference type="CDD" id="cd07505">
    <property type="entry name" value="HAD_BPGM-like"/>
    <property type="match status" value="1"/>
</dbReference>
<dbReference type="EMBL" id="WDBZ01000001">
    <property type="protein sequence ID" value="KAB6457348.1"/>
    <property type="molecule type" value="Genomic_DNA"/>
</dbReference>
<dbReference type="GO" id="GO:0005829">
    <property type="term" value="C:cytosol"/>
    <property type="evidence" value="ECO:0007669"/>
    <property type="project" value="TreeGrafter"/>
</dbReference>
<organism evidence="6 7">
    <name type="scientific">Phocaeicola vulgatus</name>
    <name type="common">Bacteroides vulgatus</name>
    <dbReference type="NCBI Taxonomy" id="821"/>
    <lineage>
        <taxon>Bacteria</taxon>
        <taxon>Pseudomonadati</taxon>
        <taxon>Bacteroidota</taxon>
        <taxon>Bacteroidia</taxon>
        <taxon>Bacteroidales</taxon>
        <taxon>Bacteroidaceae</taxon>
        <taxon>Phocaeicola</taxon>
    </lineage>
</organism>
<dbReference type="PANTHER" id="PTHR43434">
    <property type="entry name" value="PHOSPHOGLYCOLATE PHOSPHATASE"/>
    <property type="match status" value="1"/>
</dbReference>
<evidence type="ECO:0000313" key="8">
    <source>
        <dbReference type="Proteomes" id="UP000483142"/>
    </source>
</evidence>
<dbReference type="InterPro" id="IPR023214">
    <property type="entry name" value="HAD_sf"/>
</dbReference>
<evidence type="ECO:0000256" key="3">
    <source>
        <dbReference type="ARBA" id="ARBA00006171"/>
    </source>
</evidence>
<dbReference type="EMBL" id="WDBY01000001">
    <property type="protein sequence ID" value="KAB6481867.1"/>
    <property type="molecule type" value="Genomic_DNA"/>
</dbReference>
<evidence type="ECO:0000313" key="6">
    <source>
        <dbReference type="EMBL" id="KAB6481867.1"/>
    </source>
</evidence>
<accession>A0A6I0ZKN5</accession>
<name>A0A6I0ZKN5_PHOVU</name>
<dbReference type="Proteomes" id="UP000483142">
    <property type="component" value="Unassembled WGS sequence"/>
</dbReference>
<dbReference type="InterPro" id="IPR041492">
    <property type="entry name" value="HAD_2"/>
</dbReference>
<evidence type="ECO:0000256" key="2">
    <source>
        <dbReference type="ARBA" id="ARBA00004818"/>
    </source>
</evidence>
<dbReference type="GO" id="GO:0006281">
    <property type="term" value="P:DNA repair"/>
    <property type="evidence" value="ECO:0007669"/>
    <property type="project" value="TreeGrafter"/>
</dbReference>
<dbReference type="InterPro" id="IPR050155">
    <property type="entry name" value="HAD-like_hydrolase_sf"/>
</dbReference>
<dbReference type="SUPFAM" id="SSF56784">
    <property type="entry name" value="HAD-like"/>
    <property type="match status" value="1"/>
</dbReference>
<comment type="catalytic activity">
    <reaction evidence="1">
        <text>2-phosphoglycolate + H2O = glycolate + phosphate</text>
        <dbReference type="Rhea" id="RHEA:14369"/>
        <dbReference type="ChEBI" id="CHEBI:15377"/>
        <dbReference type="ChEBI" id="CHEBI:29805"/>
        <dbReference type="ChEBI" id="CHEBI:43474"/>
        <dbReference type="ChEBI" id="CHEBI:58033"/>
        <dbReference type="EC" id="3.1.3.18"/>
    </reaction>
</comment>
<dbReference type="Proteomes" id="UP000468344">
    <property type="component" value="Unassembled WGS sequence"/>
</dbReference>
<dbReference type="EC" id="3.1.3.18" evidence="4"/>
<keyword evidence="6" id="KW-0378">Hydrolase</keyword>
<sequence>MIMRSIIFDMDLTLVDTTCLEELRHKREWSQVYNLIPQTSMYAGMADVLEVIRKHNIKTAIVSTSPRPYIERLIAFYNIPAQYIVSYHDAKPIKPHPAPMLKALEFMQIPASKAISFGDRVIDIQASNAAGIESVACFWGTKEKSELLQSGYSHAIVRPDEILTLIR</sequence>
<dbReference type="Pfam" id="PF13419">
    <property type="entry name" value="HAD_2"/>
    <property type="match status" value="1"/>
</dbReference>
<dbReference type="InterPro" id="IPR036412">
    <property type="entry name" value="HAD-like_sf"/>
</dbReference>
<comment type="pathway">
    <text evidence="2">Organic acid metabolism; glycolate biosynthesis; glycolate from 2-phosphoglycolate: step 1/1.</text>
</comment>
<evidence type="ECO:0000313" key="5">
    <source>
        <dbReference type="EMBL" id="KAB6457348.1"/>
    </source>
</evidence>
<dbReference type="Gene3D" id="3.40.50.1000">
    <property type="entry name" value="HAD superfamily/HAD-like"/>
    <property type="match status" value="1"/>
</dbReference>
<protein>
    <recommendedName>
        <fullName evidence="4">phosphoglycolate phosphatase</fullName>
        <ecNumber evidence="4">3.1.3.18</ecNumber>
    </recommendedName>
</protein>
<comment type="caution">
    <text evidence="6">The sequence shown here is derived from an EMBL/GenBank/DDBJ whole genome shotgun (WGS) entry which is preliminary data.</text>
</comment>
<evidence type="ECO:0000256" key="4">
    <source>
        <dbReference type="ARBA" id="ARBA00013078"/>
    </source>
</evidence>
<evidence type="ECO:0000256" key="1">
    <source>
        <dbReference type="ARBA" id="ARBA00000830"/>
    </source>
</evidence>
<evidence type="ECO:0000313" key="7">
    <source>
        <dbReference type="Proteomes" id="UP000468344"/>
    </source>
</evidence>